<evidence type="ECO:0000256" key="1">
    <source>
        <dbReference type="SAM" id="MobiDB-lite"/>
    </source>
</evidence>
<feature type="region of interest" description="Disordered" evidence="1">
    <location>
        <begin position="1"/>
        <end position="20"/>
    </location>
</feature>
<dbReference type="PROSITE" id="PS51318">
    <property type="entry name" value="TAT"/>
    <property type="match status" value="1"/>
</dbReference>
<protein>
    <recommendedName>
        <fullName evidence="5">PEP-CTERM sorting domain-containing protein</fullName>
    </recommendedName>
</protein>
<keyword evidence="4" id="KW-1185">Reference proteome</keyword>
<dbReference type="InterPro" id="IPR006311">
    <property type="entry name" value="TAT_signal"/>
</dbReference>
<feature type="compositionally biased region" description="Polar residues" evidence="1">
    <location>
        <begin position="1"/>
        <end position="12"/>
    </location>
</feature>
<keyword evidence="2" id="KW-0732">Signal</keyword>
<gene>
    <name evidence="3" type="ORF">F4692_000871</name>
</gene>
<comment type="caution">
    <text evidence="3">The sequence shown here is derived from an EMBL/GenBank/DDBJ whole genome shotgun (WGS) entry which is preliminary data.</text>
</comment>
<evidence type="ECO:0000313" key="3">
    <source>
        <dbReference type="EMBL" id="NYE35767.1"/>
    </source>
</evidence>
<name>A0A7Y9H0K4_9ACTN</name>
<dbReference type="RefSeq" id="WP_179618379.1">
    <property type="nucleotide sequence ID" value="NZ_JACCBW010000001.1"/>
</dbReference>
<reference evidence="3 4" key="1">
    <citation type="submission" date="2020-07" db="EMBL/GenBank/DDBJ databases">
        <authorList>
            <person name="Partida-Martinez L."/>
            <person name="Huntemann M."/>
            <person name="Clum A."/>
            <person name="Wang J."/>
            <person name="Palaniappan K."/>
            <person name="Ritter S."/>
            <person name="Chen I.-M."/>
            <person name="Stamatis D."/>
            <person name="Reddy T."/>
            <person name="O'Malley R."/>
            <person name="Daum C."/>
            <person name="Shapiro N."/>
            <person name="Ivanova N."/>
            <person name="Kyrpides N."/>
            <person name="Woyke T."/>
        </authorList>
    </citation>
    <scope>NUCLEOTIDE SEQUENCE [LARGE SCALE GENOMIC DNA]</scope>
    <source>
        <strain evidence="3 4">AT2.17</strain>
    </source>
</reference>
<dbReference type="EMBL" id="JACCBW010000001">
    <property type="protein sequence ID" value="NYE35767.1"/>
    <property type="molecule type" value="Genomic_DNA"/>
</dbReference>
<sequence length="271" mass="28227">MSTLIDPSSTQRPSRRSVTRAAAWTVPVVAVAATAPAYAASPCDSRAGTVDWANGSRFSRASASSATYTIPDPDGSGPGEALTLTISTTFLGSNTQLGDQGYNSGNGVRINDNLRTTTGVGGSGAGATSLQLHQSPRRDGDKVDTWTTTSNKSITTFTFSREVTGLTFTIRDIDSAFRDFWDGIALAGAAFTSSRANASYVSGTGALTDPFRSSSNNLGVGDGSTDGNVAITMPTVTSFEFHYWNLSSTGSSADGDQKVFLSGLSFDYKPC</sequence>
<feature type="region of interest" description="Disordered" evidence="1">
    <location>
        <begin position="121"/>
        <end position="144"/>
    </location>
</feature>
<evidence type="ECO:0008006" key="5">
    <source>
        <dbReference type="Google" id="ProtNLM"/>
    </source>
</evidence>
<accession>A0A7Y9H0K4</accession>
<feature type="signal peptide" evidence="2">
    <location>
        <begin position="1"/>
        <end position="39"/>
    </location>
</feature>
<evidence type="ECO:0000313" key="4">
    <source>
        <dbReference type="Proteomes" id="UP000549911"/>
    </source>
</evidence>
<dbReference type="AlphaFoldDB" id="A0A7Y9H0K4"/>
<reference evidence="3 4" key="2">
    <citation type="submission" date="2020-08" db="EMBL/GenBank/DDBJ databases">
        <title>The Agave Microbiome: Exploring the role of microbial communities in plant adaptations to desert environments.</title>
        <authorList>
            <person name="Partida-Martinez L.P."/>
        </authorList>
    </citation>
    <scope>NUCLEOTIDE SEQUENCE [LARGE SCALE GENOMIC DNA]</scope>
    <source>
        <strain evidence="3 4">AT2.17</strain>
    </source>
</reference>
<organism evidence="3 4">
    <name type="scientific">Nocardioides cavernae</name>
    <dbReference type="NCBI Taxonomy" id="1921566"/>
    <lineage>
        <taxon>Bacteria</taxon>
        <taxon>Bacillati</taxon>
        <taxon>Actinomycetota</taxon>
        <taxon>Actinomycetes</taxon>
        <taxon>Propionibacteriales</taxon>
        <taxon>Nocardioidaceae</taxon>
        <taxon>Nocardioides</taxon>
    </lineage>
</organism>
<evidence type="ECO:0000256" key="2">
    <source>
        <dbReference type="SAM" id="SignalP"/>
    </source>
</evidence>
<feature type="chain" id="PRO_5038494256" description="PEP-CTERM sorting domain-containing protein" evidence="2">
    <location>
        <begin position="40"/>
        <end position="271"/>
    </location>
</feature>
<proteinExistence type="predicted"/>
<dbReference type="Proteomes" id="UP000549911">
    <property type="component" value="Unassembled WGS sequence"/>
</dbReference>